<evidence type="ECO:0000256" key="1">
    <source>
        <dbReference type="SAM" id="MobiDB-lite"/>
    </source>
</evidence>
<feature type="compositionally biased region" description="Polar residues" evidence="1">
    <location>
        <begin position="110"/>
        <end position="120"/>
    </location>
</feature>
<feature type="region of interest" description="Disordered" evidence="1">
    <location>
        <begin position="226"/>
        <end position="267"/>
    </location>
</feature>
<sequence>MYGAEQTTATSRAHQSMKERLQRVDMHLQNLLKHLIAMQGQTASASGLETLTTLVADVQSTIFKNSLEVLFSEMAHSDDPRIPTFSTAEPCRYSTPERARHSEGVVEHGSCQTKSFSSTESVRRASGVTEDLWYSPKKTDPASKADGQSVPGCAVDGEIFNLEACEAVQTTDGDAVSDSDYVTSNKDAVSLELDQLVTEMHRKVSDAVLSLHTGSHAAAYRAGTAAQSVGDLMPSDEDVTASPTERSGSNTMSKEHATASPSERSGTITMSKEHAQMQPVVGLADAILAMQEKVSDAERAALPPKHARMSAHRMRAAVVAQTVNDLLKF</sequence>
<gene>
    <name evidence="2" type="ORF">CBRE1094_LOCUS25951</name>
</gene>
<protein>
    <submittedName>
        <fullName evidence="2">Uncharacterized protein</fullName>
    </submittedName>
</protein>
<name>A0A7S2MIS7_9EUKA</name>
<organism evidence="2">
    <name type="scientific">Haptolina brevifila</name>
    <dbReference type="NCBI Taxonomy" id="156173"/>
    <lineage>
        <taxon>Eukaryota</taxon>
        <taxon>Haptista</taxon>
        <taxon>Haptophyta</taxon>
        <taxon>Prymnesiophyceae</taxon>
        <taxon>Prymnesiales</taxon>
        <taxon>Prymnesiaceae</taxon>
        <taxon>Haptolina</taxon>
    </lineage>
</organism>
<dbReference type="EMBL" id="HBGU01047699">
    <property type="protein sequence ID" value="CAD9485467.1"/>
    <property type="molecule type" value="Transcribed_RNA"/>
</dbReference>
<feature type="compositionally biased region" description="Basic and acidic residues" evidence="1">
    <location>
        <begin position="95"/>
        <end position="106"/>
    </location>
</feature>
<proteinExistence type="predicted"/>
<feature type="region of interest" description="Disordered" evidence="1">
    <location>
        <begin position="94"/>
        <end position="123"/>
    </location>
</feature>
<feature type="compositionally biased region" description="Polar residues" evidence="1">
    <location>
        <begin position="241"/>
        <end position="252"/>
    </location>
</feature>
<reference evidence="2" key="1">
    <citation type="submission" date="2021-01" db="EMBL/GenBank/DDBJ databases">
        <authorList>
            <person name="Corre E."/>
            <person name="Pelletier E."/>
            <person name="Niang G."/>
            <person name="Scheremetjew M."/>
            <person name="Finn R."/>
            <person name="Kale V."/>
            <person name="Holt S."/>
            <person name="Cochrane G."/>
            <person name="Meng A."/>
            <person name="Brown T."/>
            <person name="Cohen L."/>
        </authorList>
    </citation>
    <scope>NUCLEOTIDE SEQUENCE</scope>
    <source>
        <strain evidence="2">UTEX LB 985</strain>
    </source>
</reference>
<dbReference type="AlphaFoldDB" id="A0A7S2MIS7"/>
<evidence type="ECO:0000313" key="2">
    <source>
        <dbReference type="EMBL" id="CAD9485467.1"/>
    </source>
</evidence>
<accession>A0A7S2MIS7</accession>